<feature type="domain" description="Protein kinase" evidence="12">
    <location>
        <begin position="94"/>
        <end position="323"/>
    </location>
</feature>
<evidence type="ECO:0000313" key="13">
    <source>
        <dbReference type="EMBL" id="ELR23660.1"/>
    </source>
</evidence>
<comment type="catalytic activity">
    <reaction evidence="8">
        <text>L-threonyl-[protein] + ATP = O-phospho-L-threonyl-[protein] + ADP + H(+)</text>
        <dbReference type="Rhea" id="RHEA:46608"/>
        <dbReference type="Rhea" id="RHEA-COMP:11060"/>
        <dbReference type="Rhea" id="RHEA-COMP:11605"/>
        <dbReference type="ChEBI" id="CHEBI:15378"/>
        <dbReference type="ChEBI" id="CHEBI:30013"/>
        <dbReference type="ChEBI" id="CHEBI:30616"/>
        <dbReference type="ChEBI" id="CHEBI:61977"/>
        <dbReference type="ChEBI" id="CHEBI:456216"/>
        <dbReference type="EC" id="2.7.11.1"/>
    </reaction>
</comment>
<dbReference type="EMBL" id="KB007857">
    <property type="protein sequence ID" value="ELR23660.1"/>
    <property type="molecule type" value="Genomic_DNA"/>
</dbReference>
<keyword evidence="6 13" id="KW-0418">Kinase</keyword>
<feature type="compositionally biased region" description="Basic and acidic residues" evidence="11">
    <location>
        <begin position="453"/>
        <end position="467"/>
    </location>
</feature>
<feature type="region of interest" description="Disordered" evidence="11">
    <location>
        <begin position="342"/>
        <end position="413"/>
    </location>
</feature>
<evidence type="ECO:0000256" key="9">
    <source>
        <dbReference type="ARBA" id="ARBA00048679"/>
    </source>
</evidence>
<dbReference type="VEuPathDB" id="AmoebaDB:ACA1_072940"/>
<feature type="compositionally biased region" description="Polar residues" evidence="11">
    <location>
        <begin position="1"/>
        <end position="13"/>
    </location>
</feature>
<evidence type="ECO:0000256" key="5">
    <source>
        <dbReference type="ARBA" id="ARBA00022741"/>
    </source>
</evidence>
<keyword evidence="3" id="KW-0723">Serine/threonine-protein kinase</keyword>
<reference evidence="13 14" key="1">
    <citation type="journal article" date="2013" name="Genome Biol.">
        <title>Genome of Acanthamoeba castellanii highlights extensive lateral gene transfer and early evolution of tyrosine kinase signaling.</title>
        <authorList>
            <person name="Clarke M."/>
            <person name="Lohan A.J."/>
            <person name="Liu B."/>
            <person name="Lagkouvardos I."/>
            <person name="Roy S."/>
            <person name="Zafar N."/>
            <person name="Bertelli C."/>
            <person name="Schilde C."/>
            <person name="Kianianmomeni A."/>
            <person name="Burglin T.R."/>
            <person name="Frech C."/>
            <person name="Turcotte B."/>
            <person name="Kopec K.O."/>
            <person name="Synnott J.M."/>
            <person name="Choo C."/>
            <person name="Paponov I."/>
            <person name="Finkler A."/>
            <person name="Soon Heng Tan C."/>
            <person name="Hutchins A.P."/>
            <person name="Weinmeier T."/>
            <person name="Rattei T."/>
            <person name="Chu J.S."/>
            <person name="Gimenez G."/>
            <person name="Irimia M."/>
            <person name="Rigden D.J."/>
            <person name="Fitzpatrick D.A."/>
            <person name="Lorenzo-Morales J."/>
            <person name="Bateman A."/>
            <person name="Chiu C.H."/>
            <person name="Tang P."/>
            <person name="Hegemann P."/>
            <person name="Fromm H."/>
            <person name="Raoult D."/>
            <person name="Greub G."/>
            <person name="Miranda-Saavedra D."/>
            <person name="Chen N."/>
            <person name="Nash P."/>
            <person name="Ginger M.L."/>
            <person name="Horn M."/>
            <person name="Schaap P."/>
            <person name="Caler L."/>
            <person name="Loftus B."/>
        </authorList>
    </citation>
    <scope>NUCLEOTIDE SEQUENCE [LARGE SCALE GENOMIC DNA]</scope>
    <source>
        <strain evidence="13 14">Neff</strain>
    </source>
</reference>
<dbReference type="EC" id="2.7.11.1" evidence="2"/>
<comment type="similarity">
    <text evidence="1">Belongs to the protein kinase superfamily. STE Ser/Thr protein kinase family. STE20 subfamily.</text>
</comment>
<dbReference type="InterPro" id="IPR050629">
    <property type="entry name" value="STE20/SPS1-PAK"/>
</dbReference>
<evidence type="ECO:0000256" key="4">
    <source>
        <dbReference type="ARBA" id="ARBA00022679"/>
    </source>
</evidence>
<feature type="region of interest" description="Disordered" evidence="11">
    <location>
        <begin position="1"/>
        <end position="72"/>
    </location>
</feature>
<dbReference type="GO" id="GO:0005737">
    <property type="term" value="C:cytoplasm"/>
    <property type="evidence" value="ECO:0007669"/>
    <property type="project" value="TreeGrafter"/>
</dbReference>
<dbReference type="Proteomes" id="UP000011083">
    <property type="component" value="Unassembled WGS sequence"/>
</dbReference>
<dbReference type="RefSeq" id="XP_004353188.1">
    <property type="nucleotide sequence ID" value="XM_004353136.1"/>
</dbReference>
<keyword evidence="4" id="KW-0808">Transferase</keyword>
<feature type="compositionally biased region" description="Low complexity" evidence="11">
    <location>
        <begin position="20"/>
        <end position="44"/>
    </location>
</feature>
<dbReference type="AlphaFoldDB" id="L8HET0"/>
<dbReference type="PANTHER" id="PTHR48012">
    <property type="entry name" value="STERILE20-LIKE KINASE, ISOFORM B-RELATED"/>
    <property type="match status" value="1"/>
</dbReference>
<gene>
    <name evidence="13" type="ORF">ACA1_072940</name>
</gene>
<feature type="compositionally biased region" description="Basic residues" evidence="11">
    <location>
        <begin position="45"/>
        <end position="58"/>
    </location>
</feature>
<evidence type="ECO:0000259" key="12">
    <source>
        <dbReference type="PROSITE" id="PS50011"/>
    </source>
</evidence>
<dbReference type="PROSITE" id="PS50011">
    <property type="entry name" value="PROTEIN_KINASE_DOM"/>
    <property type="match status" value="1"/>
</dbReference>
<feature type="compositionally biased region" description="Polar residues" evidence="11">
    <location>
        <begin position="63"/>
        <end position="72"/>
    </location>
</feature>
<proteinExistence type="inferred from homology"/>
<feature type="compositionally biased region" description="Basic and acidic residues" evidence="11">
    <location>
        <begin position="495"/>
        <end position="507"/>
    </location>
</feature>
<dbReference type="OMA" id="IPDKRIH"/>
<feature type="region of interest" description="Disordered" evidence="11">
    <location>
        <begin position="453"/>
        <end position="507"/>
    </location>
</feature>
<evidence type="ECO:0000256" key="7">
    <source>
        <dbReference type="ARBA" id="ARBA00022840"/>
    </source>
</evidence>
<organism evidence="13 14">
    <name type="scientific">Acanthamoeba castellanii (strain ATCC 30010 / Neff)</name>
    <dbReference type="NCBI Taxonomy" id="1257118"/>
    <lineage>
        <taxon>Eukaryota</taxon>
        <taxon>Amoebozoa</taxon>
        <taxon>Discosea</taxon>
        <taxon>Longamoebia</taxon>
        <taxon>Centramoebida</taxon>
        <taxon>Acanthamoebidae</taxon>
        <taxon>Acanthamoeba</taxon>
    </lineage>
</organism>
<feature type="compositionally biased region" description="Polar residues" evidence="11">
    <location>
        <begin position="373"/>
        <end position="387"/>
    </location>
</feature>
<feature type="binding site" evidence="10">
    <location>
        <position position="123"/>
    </location>
    <ligand>
        <name>ATP</name>
        <dbReference type="ChEBI" id="CHEBI:30616"/>
    </ligand>
</feature>
<dbReference type="PROSITE" id="PS00107">
    <property type="entry name" value="PROTEIN_KINASE_ATP"/>
    <property type="match status" value="1"/>
</dbReference>
<dbReference type="STRING" id="1257118.L8HET0"/>
<comment type="catalytic activity">
    <reaction evidence="9">
        <text>L-seryl-[protein] + ATP = O-phospho-L-seryl-[protein] + ADP + H(+)</text>
        <dbReference type="Rhea" id="RHEA:17989"/>
        <dbReference type="Rhea" id="RHEA-COMP:9863"/>
        <dbReference type="Rhea" id="RHEA-COMP:11604"/>
        <dbReference type="ChEBI" id="CHEBI:15378"/>
        <dbReference type="ChEBI" id="CHEBI:29999"/>
        <dbReference type="ChEBI" id="CHEBI:30616"/>
        <dbReference type="ChEBI" id="CHEBI:83421"/>
        <dbReference type="ChEBI" id="CHEBI:456216"/>
        <dbReference type="EC" id="2.7.11.1"/>
    </reaction>
</comment>
<evidence type="ECO:0000313" key="14">
    <source>
        <dbReference type="Proteomes" id="UP000011083"/>
    </source>
</evidence>
<dbReference type="PANTHER" id="PTHR48012:SF10">
    <property type="entry name" value="FI20177P1"/>
    <property type="match status" value="1"/>
</dbReference>
<evidence type="ECO:0000256" key="8">
    <source>
        <dbReference type="ARBA" id="ARBA00047899"/>
    </source>
</evidence>
<dbReference type="SUPFAM" id="SSF56112">
    <property type="entry name" value="Protein kinase-like (PK-like)"/>
    <property type="match status" value="1"/>
</dbReference>
<evidence type="ECO:0000256" key="6">
    <source>
        <dbReference type="ARBA" id="ARBA00022777"/>
    </source>
</evidence>
<dbReference type="InterPro" id="IPR000719">
    <property type="entry name" value="Prot_kinase_dom"/>
</dbReference>
<evidence type="ECO:0000256" key="11">
    <source>
        <dbReference type="SAM" id="MobiDB-lite"/>
    </source>
</evidence>
<protein>
    <recommendedName>
        <fullName evidence="2">non-specific serine/threonine protein kinase</fullName>
        <ecNumber evidence="2">2.7.11.1</ecNumber>
    </recommendedName>
</protein>
<evidence type="ECO:0000256" key="3">
    <source>
        <dbReference type="ARBA" id="ARBA00022527"/>
    </source>
</evidence>
<evidence type="ECO:0000256" key="1">
    <source>
        <dbReference type="ARBA" id="ARBA00008874"/>
    </source>
</evidence>
<dbReference type="Gene3D" id="1.10.510.10">
    <property type="entry name" value="Transferase(Phosphotransferase) domain 1"/>
    <property type="match status" value="2"/>
</dbReference>
<dbReference type="OrthoDB" id="248923at2759"/>
<keyword evidence="7 10" id="KW-0067">ATP-binding</keyword>
<dbReference type="InterPro" id="IPR017441">
    <property type="entry name" value="Protein_kinase_ATP_BS"/>
</dbReference>
<name>L8HET0_ACACF</name>
<dbReference type="KEGG" id="acan:ACA1_072940"/>
<dbReference type="GO" id="GO:0004674">
    <property type="term" value="F:protein serine/threonine kinase activity"/>
    <property type="evidence" value="ECO:0007669"/>
    <property type="project" value="UniProtKB-KW"/>
</dbReference>
<keyword evidence="14" id="KW-1185">Reference proteome</keyword>
<accession>L8HET0</accession>
<keyword evidence="5 10" id="KW-0547">Nucleotide-binding</keyword>
<dbReference type="GeneID" id="14924643"/>
<dbReference type="GO" id="GO:0005524">
    <property type="term" value="F:ATP binding"/>
    <property type="evidence" value="ECO:0007669"/>
    <property type="project" value="UniProtKB-UniRule"/>
</dbReference>
<dbReference type="Pfam" id="PF00069">
    <property type="entry name" value="Pkinase"/>
    <property type="match status" value="2"/>
</dbReference>
<sequence length="559" mass="61711">MTERPQTLLTAMSTGERGRSSGSLKSSSSEAAVAAASSGSSGIKKGLKGIGKKLKKKGGDKTPSFTISGPTNFEQRTHINSELEWSTESPEDAFALHEQLGEGAYGTVHKATHKESGFVVAVKIIPQVQNVAAQEDMKKEINILKKCSHDCIVQYFGCCFADDCLWILMDYCGAGSVQDLLKARKPRTLEENESANILIHEQGMAKIADFGVSAQIGGALSKASTVIGTPLFMAPEVLSGEIYDSRADIWSLGITAIEFAEGTPPYYEEHFMRAMYLIASEEPATLKDKAKWSDEFKSFVATCLKKEPADRPAAKDLLKHPFILKALTLNAKEIMSNLISGYKSDADEDDSKTSSLESSLERPQEPLVRPDTDSISMQTFCSESYGSFASDDEEEEREEPVRKSAMMEVDKSAPPRSLEHVKAGHVLKGSIIERKGAGGMTMEKPVFSVQPLIDDKKKPKHNIEKQKKSNIKKSNLKPVLSPREPEPEVSQLKRQLQEERKKNKKAEKTIKELRGQLATEQKVDKTLLKGLLGEIATWKQRTEELEDKLQAVLKHLEHA</sequence>
<dbReference type="InterPro" id="IPR011009">
    <property type="entry name" value="Kinase-like_dom_sf"/>
</dbReference>
<evidence type="ECO:0000256" key="10">
    <source>
        <dbReference type="PROSITE-ProRule" id="PRU10141"/>
    </source>
</evidence>
<evidence type="ECO:0000256" key="2">
    <source>
        <dbReference type="ARBA" id="ARBA00012513"/>
    </source>
</evidence>
<feature type="compositionally biased region" description="Basic and acidic residues" evidence="11">
    <location>
        <begin position="359"/>
        <end position="372"/>
    </location>
</feature>